<protein>
    <recommendedName>
        <fullName evidence="3">Phage major capsid protein</fullName>
    </recommendedName>
</protein>
<dbReference type="Pfam" id="PF19821">
    <property type="entry name" value="Phage_capsid_2"/>
    <property type="match status" value="1"/>
</dbReference>
<dbReference type="InterPro" id="IPR045565">
    <property type="entry name" value="Phage_capsid_2"/>
</dbReference>
<dbReference type="AlphaFoldDB" id="A0A7H0LHU8"/>
<gene>
    <name evidence="1" type="ORF">H3Z74_21695</name>
</gene>
<name>A0A7H0LHU8_9SPHN</name>
<evidence type="ECO:0000313" key="2">
    <source>
        <dbReference type="Proteomes" id="UP000516148"/>
    </source>
</evidence>
<keyword evidence="2" id="KW-1185">Reference proteome</keyword>
<sequence>MADNWAESLRTVEYRNNVTHELKQQPGILYPLAGSSDTYSSKSAEIEQRFAGLTLQKKTTRNGDTNNVDPSASVRFVKKPGSSNVAPLLDRDDKHATSVDMKSPLVMETADAVRAYHDDQFLTGWWGNGWTGETGDIAVPFTAGNKVAHTYGGGGSVGLTKAKLIELRRLLGTANVSMQREKPIILLDPDSESDLLNINEYVNKDFGEGSPLMTGEIKPWLGFRFFSVNMKDAVAFPNSAALFQVGGINRLPVIIPSGIHRGVWVEFFGKITERDDKQFSEQIYAEAESAVVRTNEAKAWFLETKPAA</sequence>
<reference evidence="1 2" key="1">
    <citation type="submission" date="2020-09" db="EMBL/GenBank/DDBJ databases">
        <title>Sphingomonas sp., a new species isolated from pork steak.</title>
        <authorList>
            <person name="Heidler von Heilborn D."/>
        </authorList>
    </citation>
    <scope>NUCLEOTIDE SEQUENCE [LARGE SCALE GENOMIC DNA]</scope>
    <source>
        <strain evidence="2">S8-3T</strain>
    </source>
</reference>
<dbReference type="KEGG" id="spap:H3Z74_21695"/>
<dbReference type="Proteomes" id="UP000516148">
    <property type="component" value="Chromosome"/>
</dbReference>
<evidence type="ECO:0008006" key="3">
    <source>
        <dbReference type="Google" id="ProtNLM"/>
    </source>
</evidence>
<organism evidence="1 2">
    <name type="scientific">Sphingomonas alpina</name>
    <dbReference type="NCBI Taxonomy" id="653931"/>
    <lineage>
        <taxon>Bacteria</taxon>
        <taxon>Pseudomonadati</taxon>
        <taxon>Pseudomonadota</taxon>
        <taxon>Alphaproteobacteria</taxon>
        <taxon>Sphingomonadales</taxon>
        <taxon>Sphingomonadaceae</taxon>
        <taxon>Sphingomonas</taxon>
    </lineage>
</organism>
<dbReference type="RefSeq" id="WP_187761568.1">
    <property type="nucleotide sequence ID" value="NZ_CP061038.1"/>
</dbReference>
<evidence type="ECO:0000313" key="1">
    <source>
        <dbReference type="EMBL" id="QNQ09251.1"/>
    </source>
</evidence>
<proteinExistence type="predicted"/>
<accession>A0A7H0LHU8</accession>
<dbReference type="EMBL" id="CP061038">
    <property type="protein sequence ID" value="QNQ09251.1"/>
    <property type="molecule type" value="Genomic_DNA"/>
</dbReference>